<dbReference type="Gene3D" id="3.40.190.10">
    <property type="entry name" value="Periplasmic binding protein-like II"/>
    <property type="match status" value="2"/>
</dbReference>
<evidence type="ECO:0000256" key="1">
    <source>
        <dbReference type="ARBA" id="ARBA00008520"/>
    </source>
</evidence>
<accession>A0A6I8MCM0</accession>
<dbReference type="SUPFAM" id="SSF53850">
    <property type="entry name" value="Periplasmic binding protein-like II"/>
    <property type="match status" value="1"/>
</dbReference>
<evidence type="ECO:0000256" key="2">
    <source>
        <dbReference type="ARBA" id="ARBA00022448"/>
    </source>
</evidence>
<name>A0A6I8MCM0_9FUSO</name>
<dbReference type="RefSeq" id="WP_156683195.1">
    <property type="nucleotide sequence ID" value="NZ_CABWIB010000001.1"/>
</dbReference>
<evidence type="ECO:0000256" key="3">
    <source>
        <dbReference type="ARBA" id="ARBA00022729"/>
    </source>
</evidence>
<keyword evidence="3 4" id="KW-0732">Signal</keyword>
<keyword evidence="6" id="KW-1185">Reference proteome</keyword>
<reference evidence="5 6" key="1">
    <citation type="submission" date="2019-10" db="EMBL/GenBank/DDBJ databases">
        <authorList>
            <person name="Blom J."/>
        </authorList>
    </citation>
    <scope>NUCLEOTIDE SEQUENCE [LARGE SCALE GENOMIC DNA]</scope>
    <source>
        <strain evidence="5 6">ES3154-GLU</strain>
    </source>
</reference>
<dbReference type="PROSITE" id="PS51257">
    <property type="entry name" value="PROKAR_LIPOPROTEIN"/>
    <property type="match status" value="1"/>
</dbReference>
<feature type="chain" id="PRO_5026094973" evidence="4">
    <location>
        <begin position="19"/>
        <end position="419"/>
    </location>
</feature>
<dbReference type="Proteomes" id="UP000419017">
    <property type="component" value="Unassembled WGS sequence"/>
</dbReference>
<sequence>MKKILMLLALPFFIACGAKEESLELTVQADPSWVQYYQNAAQKVMDANPGTKISIVEIGAFDLLQKVTETDITNPDVTDLFSYPLDKLTVLSGKEALASFDAKKLAEKIGGFDDYDNGLGGKLVINGNYLGFPTNIETLVTFYNKKNAEINNVDLTKKQEVIQKDINTITLPIFNAWYAIALLNSADIDLLTKKDGKFYSDMTKDFDKLTKKEKDVISTLYEYWKKATEQKATLFDVDATWGYIDEQFKNGNKGVFRIDGPWAVPSLVGLTDDLDVLPIGIITVKGVPIRHWKSGWAIGINARIEENNKKMQLAEQFIAEILNPKTADIYFKQTGKIMPNVSKEEFDKLDLKDMDKKVIAAVIDSYKTAADVPTEKEWSRVWETWQHAILSWDISKPKNVKEAYKEIKASFDAMMSNME</sequence>
<protein>
    <submittedName>
        <fullName evidence="5">Maltose/maltodextrin-binding protein</fullName>
    </submittedName>
</protein>
<comment type="similarity">
    <text evidence="1">Belongs to the bacterial solute-binding protein 1 family.</text>
</comment>
<dbReference type="PANTHER" id="PTHR30061:SF50">
    <property type="entry name" value="MALTOSE_MALTODEXTRIN-BINDING PERIPLASMIC PROTEIN"/>
    <property type="match status" value="1"/>
</dbReference>
<dbReference type="AlphaFoldDB" id="A0A6I8MCM0"/>
<gene>
    <name evidence="5" type="ORF">OMES3154_00463</name>
</gene>
<evidence type="ECO:0000313" key="6">
    <source>
        <dbReference type="Proteomes" id="UP000419017"/>
    </source>
</evidence>
<dbReference type="GO" id="GO:1901982">
    <property type="term" value="F:maltose binding"/>
    <property type="evidence" value="ECO:0007669"/>
    <property type="project" value="TreeGrafter"/>
</dbReference>
<evidence type="ECO:0000313" key="5">
    <source>
        <dbReference type="EMBL" id="VWL85180.1"/>
    </source>
</evidence>
<feature type="signal peptide" evidence="4">
    <location>
        <begin position="1"/>
        <end position="18"/>
    </location>
</feature>
<proteinExistence type="inferred from homology"/>
<dbReference type="GO" id="GO:0042956">
    <property type="term" value="P:maltodextrin transmembrane transport"/>
    <property type="evidence" value="ECO:0007669"/>
    <property type="project" value="TreeGrafter"/>
</dbReference>
<keyword evidence="2" id="KW-0813">Transport</keyword>
<dbReference type="EMBL" id="CABWIB010000001">
    <property type="protein sequence ID" value="VWL85180.1"/>
    <property type="molecule type" value="Genomic_DNA"/>
</dbReference>
<evidence type="ECO:0000256" key="4">
    <source>
        <dbReference type="SAM" id="SignalP"/>
    </source>
</evidence>
<organism evidence="5 6">
    <name type="scientific">Oceanivirga miroungae</name>
    <dbReference type="NCBI Taxonomy" id="1130046"/>
    <lineage>
        <taxon>Bacteria</taxon>
        <taxon>Fusobacteriati</taxon>
        <taxon>Fusobacteriota</taxon>
        <taxon>Fusobacteriia</taxon>
        <taxon>Fusobacteriales</taxon>
        <taxon>Leptotrichiaceae</taxon>
        <taxon>Oceanivirga</taxon>
    </lineage>
</organism>
<dbReference type="GO" id="GO:0015768">
    <property type="term" value="P:maltose transport"/>
    <property type="evidence" value="ECO:0007669"/>
    <property type="project" value="TreeGrafter"/>
</dbReference>
<dbReference type="PANTHER" id="PTHR30061">
    <property type="entry name" value="MALTOSE-BINDING PERIPLASMIC PROTEIN"/>
    <property type="match status" value="1"/>
</dbReference>
<dbReference type="GO" id="GO:0055052">
    <property type="term" value="C:ATP-binding cassette (ABC) transporter complex, substrate-binding subunit-containing"/>
    <property type="evidence" value="ECO:0007669"/>
    <property type="project" value="TreeGrafter"/>
</dbReference>